<evidence type="ECO:0000259" key="14">
    <source>
        <dbReference type="Pfam" id="PF05690"/>
    </source>
</evidence>
<comment type="caution">
    <text evidence="16">The sequence shown here is derived from an EMBL/GenBank/DDBJ whole genome shotgun (WGS) entry which is preliminary data.</text>
</comment>
<gene>
    <name evidence="13" type="primary">thiG</name>
    <name evidence="16" type="ORF">HSCHL_1136</name>
    <name evidence="15" type="ORF">KM312_02925</name>
</gene>
<evidence type="ECO:0000256" key="8">
    <source>
        <dbReference type="ARBA" id="ARBA00022977"/>
    </source>
</evidence>
<evidence type="ECO:0000256" key="7">
    <source>
        <dbReference type="ARBA" id="ARBA00022679"/>
    </source>
</evidence>
<comment type="pathway">
    <text evidence="3 13">Cofactor biosynthesis; thiamine diphosphate biosynthesis.</text>
</comment>
<evidence type="ECO:0000256" key="2">
    <source>
        <dbReference type="ARBA" id="ARBA00004496"/>
    </source>
</evidence>
<dbReference type="GO" id="GO:0005737">
    <property type="term" value="C:cytoplasm"/>
    <property type="evidence" value="ECO:0007669"/>
    <property type="project" value="UniProtKB-SubCell"/>
</dbReference>
<feature type="binding site" evidence="13">
    <location>
        <begin position="217"/>
        <end position="218"/>
    </location>
    <ligand>
        <name>1-deoxy-D-xylulose 5-phosphate</name>
        <dbReference type="ChEBI" id="CHEBI:57792"/>
    </ligand>
</feature>
<evidence type="ECO:0000256" key="13">
    <source>
        <dbReference type="HAMAP-Rule" id="MF_00443"/>
    </source>
</evidence>
<feature type="active site" description="Schiff-base intermediate with DXP" evidence="13">
    <location>
        <position position="108"/>
    </location>
</feature>
<dbReference type="AlphaFoldDB" id="A0A2T5GCR9"/>
<evidence type="ECO:0000256" key="3">
    <source>
        <dbReference type="ARBA" id="ARBA00004948"/>
    </source>
</evidence>
<dbReference type="InterPro" id="IPR033983">
    <property type="entry name" value="Thiazole_synthase_ThiG"/>
</dbReference>
<protein>
    <recommendedName>
        <fullName evidence="5 13">Thiazole synthase</fullName>
        <ecNumber evidence="4 13">2.8.1.10</ecNumber>
    </recommendedName>
</protein>
<dbReference type="FunFam" id="3.20.20.70:FF:000049">
    <property type="entry name" value="Thiazole synthase"/>
    <property type="match status" value="1"/>
</dbReference>
<dbReference type="Proteomes" id="UP000748108">
    <property type="component" value="Unassembled WGS sequence"/>
</dbReference>
<evidence type="ECO:0000313" key="17">
    <source>
        <dbReference type="Proteomes" id="UP000244180"/>
    </source>
</evidence>
<sequence length="266" mass="28184">MQRKNEDDFLTIGPYAFRSRLFLGTGKYPSVDVQKRAIEASGAEVVTFAVRRVDLERREGVEGVSGVLEGVDLSRHRLLPNTAGARTAEEAIRLARLAKASGLSSMIKVEIVGDTRTLLPDPIETLKATEALVREGFIVLAYTSDDPVLAKRLEAVGAHAVMPGAAPIGTGLGLLNPYALKLIVESVRVPVIVDAGLGAPSDVALALELGADAVLVNTAVAEAKDPVKMAEAMRHAVLAGRMAYRAGRMPKRAYASASSPMEGMIT</sequence>
<comment type="catalytic activity">
    <reaction evidence="10 13">
        <text>[ThiS sulfur-carrier protein]-C-terminal-Gly-aminoethanethioate + 2-iminoacetate + 1-deoxy-D-xylulose 5-phosphate = [ThiS sulfur-carrier protein]-C-terminal Gly-Gly + 2-[(2R,5Z)-2-carboxy-4-methylthiazol-5(2H)-ylidene]ethyl phosphate + 2 H2O + H(+)</text>
        <dbReference type="Rhea" id="RHEA:26297"/>
        <dbReference type="Rhea" id="RHEA-COMP:12909"/>
        <dbReference type="Rhea" id="RHEA-COMP:19908"/>
        <dbReference type="ChEBI" id="CHEBI:15377"/>
        <dbReference type="ChEBI" id="CHEBI:15378"/>
        <dbReference type="ChEBI" id="CHEBI:57792"/>
        <dbReference type="ChEBI" id="CHEBI:62899"/>
        <dbReference type="ChEBI" id="CHEBI:77846"/>
        <dbReference type="ChEBI" id="CHEBI:90778"/>
        <dbReference type="ChEBI" id="CHEBI:232372"/>
        <dbReference type="EC" id="2.8.1.10"/>
    </reaction>
</comment>
<reference evidence="16 17" key="1">
    <citation type="submission" date="2017-08" db="EMBL/GenBank/DDBJ databases">
        <title>Burning lignite coal seam in the remote Altai Mountains harbors a hydrogen-driven thermophilic microbial community.</title>
        <authorList>
            <person name="Kadnikov V.V."/>
            <person name="Mardanov A.V."/>
            <person name="Ivasenko D."/>
            <person name="Beletsky A.V."/>
            <person name="Karnachuk O.V."/>
            <person name="Ravin N.V."/>
        </authorList>
    </citation>
    <scope>NUCLEOTIDE SEQUENCE [LARGE SCALE GENOMIC DNA]</scope>
    <source>
        <strain evidence="16">AL33</strain>
    </source>
</reference>
<keyword evidence="9 13" id="KW-0704">Schiff base</keyword>
<evidence type="ECO:0000313" key="15">
    <source>
        <dbReference type="EMBL" id="MBT9281608.1"/>
    </source>
</evidence>
<dbReference type="EMBL" id="JAHHQF010000040">
    <property type="protein sequence ID" value="MBT9281608.1"/>
    <property type="molecule type" value="Genomic_DNA"/>
</dbReference>
<evidence type="ECO:0000256" key="10">
    <source>
        <dbReference type="ARBA" id="ARBA00049897"/>
    </source>
</evidence>
<name>A0A2T5GCR9_HYDSH</name>
<dbReference type="HAMAP" id="MF_00443">
    <property type="entry name" value="ThiG"/>
    <property type="match status" value="1"/>
</dbReference>
<evidence type="ECO:0000256" key="4">
    <source>
        <dbReference type="ARBA" id="ARBA00011960"/>
    </source>
</evidence>
<proteinExistence type="inferred from homology"/>
<dbReference type="Pfam" id="PF05690">
    <property type="entry name" value="ThiG"/>
    <property type="match status" value="1"/>
</dbReference>
<evidence type="ECO:0000256" key="9">
    <source>
        <dbReference type="ARBA" id="ARBA00023270"/>
    </source>
</evidence>
<dbReference type="InterPro" id="IPR013785">
    <property type="entry name" value="Aldolase_TIM"/>
</dbReference>
<dbReference type="SUPFAM" id="SSF110399">
    <property type="entry name" value="ThiG-like"/>
    <property type="match status" value="1"/>
</dbReference>
<reference evidence="15" key="2">
    <citation type="journal article" date="2021" name="Microbiology">
        <title>Metagenomic Analysis of the Microbial Community in the Underground Coal Fire Area (Kemerovo Region, Russia) Revealed Predominance of Thermophilic Members of the Phyla Deinococcus-thermus, Aquificae, and Firmicutes.</title>
        <authorList>
            <person name="Kadnikov V."/>
            <person name="Mardanov A.V."/>
            <person name="Beletsky A.V."/>
            <person name="Karnachuk O.V."/>
            <person name="Ravin N.V."/>
        </authorList>
    </citation>
    <scope>NUCLEOTIDE SEQUENCE</scope>
    <source>
        <strain evidence="15">RBS10-49</strain>
    </source>
</reference>
<evidence type="ECO:0000256" key="12">
    <source>
        <dbReference type="ARBA" id="ARBA00062692"/>
    </source>
</evidence>
<comment type="subunit">
    <text evidence="12 13">Homotetramer. Forms heterodimers with either ThiH or ThiS.</text>
</comment>
<feature type="binding site" evidence="13">
    <location>
        <position position="169"/>
    </location>
    <ligand>
        <name>1-deoxy-D-xylulose 5-phosphate</name>
        <dbReference type="ChEBI" id="CHEBI:57792"/>
    </ligand>
</feature>
<evidence type="ECO:0000313" key="16">
    <source>
        <dbReference type="EMBL" id="PTQ53983.1"/>
    </source>
</evidence>
<keyword evidence="6 13" id="KW-0963">Cytoplasm</keyword>
<feature type="domain" description="Thiazole synthase ThiG" evidence="14">
    <location>
        <begin position="12"/>
        <end position="260"/>
    </location>
</feature>
<comment type="subcellular location">
    <subcellularLocation>
        <location evidence="2 13">Cytoplasm</location>
    </subcellularLocation>
</comment>
<dbReference type="InterPro" id="IPR008867">
    <property type="entry name" value="ThiG"/>
</dbReference>
<evidence type="ECO:0000256" key="1">
    <source>
        <dbReference type="ARBA" id="ARBA00002834"/>
    </source>
</evidence>
<dbReference type="GO" id="GO:1990107">
    <property type="term" value="F:thiazole synthase activity"/>
    <property type="evidence" value="ECO:0007669"/>
    <property type="project" value="UniProtKB-EC"/>
</dbReference>
<organism evidence="16 17">
    <name type="scientific">Hydrogenibacillus schlegelii</name>
    <name type="common">Bacillus schlegelii</name>
    <dbReference type="NCBI Taxonomy" id="1484"/>
    <lineage>
        <taxon>Bacteria</taxon>
        <taxon>Bacillati</taxon>
        <taxon>Bacillota</taxon>
        <taxon>Bacilli</taxon>
        <taxon>Bacillales</taxon>
        <taxon>Bacillales Family X. Incertae Sedis</taxon>
        <taxon>Hydrogenibacillus</taxon>
    </lineage>
</organism>
<comment type="similarity">
    <text evidence="11 13">Belongs to the ThiG family.</text>
</comment>
<dbReference type="GO" id="GO:0009229">
    <property type="term" value="P:thiamine diphosphate biosynthetic process"/>
    <property type="evidence" value="ECO:0007669"/>
    <property type="project" value="UniProtKB-UniRule"/>
</dbReference>
<dbReference type="EC" id="2.8.1.10" evidence="4 13"/>
<dbReference type="PANTHER" id="PTHR34266:SF2">
    <property type="entry name" value="THIAZOLE SYNTHASE"/>
    <property type="match status" value="1"/>
</dbReference>
<dbReference type="UniPathway" id="UPA00060"/>
<dbReference type="Proteomes" id="UP000244180">
    <property type="component" value="Unassembled WGS sequence"/>
</dbReference>
<keyword evidence="8 13" id="KW-0784">Thiamine biosynthesis</keyword>
<dbReference type="PANTHER" id="PTHR34266">
    <property type="entry name" value="THIAZOLE SYNTHASE"/>
    <property type="match status" value="1"/>
</dbReference>
<comment type="function">
    <text evidence="1 13">Catalyzes the rearrangement of 1-deoxy-D-xylulose 5-phosphate (DXP) to produce the thiazole phosphate moiety of thiamine. Sulfur is provided by the thiocarboxylate moiety of the carrier protein ThiS. In vitro, sulfur can be provided by H(2)S.</text>
</comment>
<keyword evidence="7 13" id="KW-0808">Transferase</keyword>
<evidence type="ECO:0000256" key="5">
    <source>
        <dbReference type="ARBA" id="ARBA00019753"/>
    </source>
</evidence>
<dbReference type="RefSeq" id="WP_272999904.1">
    <property type="nucleotide sequence ID" value="NZ_PEBV01000008.1"/>
</dbReference>
<evidence type="ECO:0000256" key="6">
    <source>
        <dbReference type="ARBA" id="ARBA00022490"/>
    </source>
</evidence>
<accession>A0A2T5GCR9</accession>
<dbReference type="Gene3D" id="3.20.20.70">
    <property type="entry name" value="Aldolase class I"/>
    <property type="match status" value="1"/>
</dbReference>
<evidence type="ECO:0000256" key="11">
    <source>
        <dbReference type="ARBA" id="ARBA00060826"/>
    </source>
</evidence>
<dbReference type="CDD" id="cd04728">
    <property type="entry name" value="ThiG"/>
    <property type="match status" value="1"/>
</dbReference>
<dbReference type="EMBL" id="PEBV01000008">
    <property type="protein sequence ID" value="PTQ53983.1"/>
    <property type="molecule type" value="Genomic_DNA"/>
</dbReference>
<feature type="binding site" evidence="13">
    <location>
        <begin position="195"/>
        <end position="196"/>
    </location>
    <ligand>
        <name>1-deoxy-D-xylulose 5-phosphate</name>
        <dbReference type="ChEBI" id="CHEBI:57792"/>
    </ligand>
</feature>